<feature type="non-terminal residue" evidence="1">
    <location>
        <position position="1"/>
    </location>
</feature>
<accession>X0XG98</accession>
<dbReference type="EMBL" id="BARS01058946">
    <property type="protein sequence ID" value="GAG42219.1"/>
    <property type="molecule type" value="Genomic_DNA"/>
</dbReference>
<feature type="non-terminal residue" evidence="1">
    <location>
        <position position="75"/>
    </location>
</feature>
<proteinExistence type="predicted"/>
<gene>
    <name evidence="1" type="ORF">S01H1_85679</name>
</gene>
<protein>
    <submittedName>
        <fullName evidence="1">Uncharacterized protein</fullName>
    </submittedName>
</protein>
<dbReference type="AlphaFoldDB" id="X0XG98"/>
<organism evidence="1">
    <name type="scientific">marine sediment metagenome</name>
    <dbReference type="NCBI Taxonomy" id="412755"/>
    <lineage>
        <taxon>unclassified sequences</taxon>
        <taxon>metagenomes</taxon>
        <taxon>ecological metagenomes</taxon>
    </lineage>
</organism>
<name>X0XG98_9ZZZZ</name>
<evidence type="ECO:0000313" key="1">
    <source>
        <dbReference type="EMBL" id="GAG42219.1"/>
    </source>
</evidence>
<reference evidence="1" key="1">
    <citation type="journal article" date="2014" name="Front. Microbiol.">
        <title>High frequency of phylogenetically diverse reductive dehalogenase-homologous genes in deep subseafloor sedimentary metagenomes.</title>
        <authorList>
            <person name="Kawai M."/>
            <person name="Futagami T."/>
            <person name="Toyoda A."/>
            <person name="Takaki Y."/>
            <person name="Nishi S."/>
            <person name="Hori S."/>
            <person name="Arai W."/>
            <person name="Tsubouchi T."/>
            <person name="Morono Y."/>
            <person name="Uchiyama I."/>
            <person name="Ito T."/>
            <person name="Fujiyama A."/>
            <person name="Inagaki F."/>
            <person name="Takami H."/>
        </authorList>
    </citation>
    <scope>NUCLEOTIDE SEQUENCE</scope>
    <source>
        <strain evidence="1">Expedition CK06-06</strain>
    </source>
</reference>
<comment type="caution">
    <text evidence="1">The sequence shown here is derived from an EMBL/GenBank/DDBJ whole genome shotgun (WGS) entry which is preliminary data.</text>
</comment>
<sequence length="75" mass="8292">ITVASFEDNANISNSVITVDSNAPYGQVFFEPNVSVTYNDIYADGDRYMDMNPSDFTGPFQNNRIFVTITEGVGQ</sequence>